<protein>
    <submittedName>
        <fullName evidence="1">Uncharacterized protein</fullName>
    </submittedName>
</protein>
<dbReference type="RefSeq" id="WP_016851005.1">
    <property type="nucleotide sequence ID" value="NZ_LN648089.1"/>
</dbReference>
<dbReference type="AlphaFoldDB" id="A0A0U5F9N7"/>
<dbReference type="EMBL" id="CCXZ01000064">
    <property type="protein sequence ID" value="CEG14930.1"/>
    <property type="molecule type" value="Genomic_DNA"/>
</dbReference>
<accession>A0A0U5F9N7</accession>
<name>A0A0U5F9N7_XANCI</name>
<evidence type="ECO:0000313" key="1">
    <source>
        <dbReference type="EMBL" id="CEG14930.1"/>
    </source>
</evidence>
<gene>
    <name evidence="1" type="ORF">XAC3562_1560006</name>
</gene>
<organism evidence="1 2">
    <name type="scientific">Xanthomonas citri pv. citri</name>
    <dbReference type="NCBI Taxonomy" id="611301"/>
    <lineage>
        <taxon>Bacteria</taxon>
        <taxon>Pseudomonadati</taxon>
        <taxon>Pseudomonadota</taxon>
        <taxon>Gammaproteobacteria</taxon>
        <taxon>Lysobacterales</taxon>
        <taxon>Lysobacteraceae</taxon>
        <taxon>Xanthomonas</taxon>
    </lineage>
</organism>
<proteinExistence type="predicted"/>
<keyword evidence="2" id="KW-1185">Reference proteome</keyword>
<reference evidence="1 2" key="1">
    <citation type="submission" date="2014-09" db="EMBL/GenBank/DDBJ databases">
        <authorList>
            <person name="Regsiter A."/>
        </authorList>
    </citation>
    <scope>NUCLEOTIDE SEQUENCE [LARGE SCALE GENOMIC DNA]</scope>
</reference>
<sequence>MSRRDLHKALRVAPGVYLLLQIRATDVLAELYADGLHDRPPVMFACSAIDEPSALFLVDDGTGLVIGSLHVVMPEAEAAALQEWVIERMPALEVA</sequence>
<comment type="caution">
    <text evidence="1">The sequence shown here is derived from an EMBL/GenBank/DDBJ whole genome shotgun (WGS) entry which is preliminary data.</text>
</comment>
<dbReference type="Proteomes" id="UP000052230">
    <property type="component" value="Unassembled WGS sequence"/>
</dbReference>
<evidence type="ECO:0000313" key="2">
    <source>
        <dbReference type="Proteomes" id="UP000052230"/>
    </source>
</evidence>